<feature type="compositionally biased region" description="Basic and acidic residues" evidence="4">
    <location>
        <begin position="274"/>
        <end position="283"/>
    </location>
</feature>
<dbReference type="GO" id="GO:0006355">
    <property type="term" value="P:regulation of DNA-templated transcription"/>
    <property type="evidence" value="ECO:0007669"/>
    <property type="project" value="InterPro"/>
</dbReference>
<dbReference type="SMART" id="SM00353">
    <property type="entry name" value="HLH"/>
    <property type="match status" value="1"/>
</dbReference>
<evidence type="ECO:0000256" key="3">
    <source>
        <dbReference type="ARBA" id="ARBA00023163"/>
    </source>
</evidence>
<comment type="similarity">
    <text evidence="1">Belongs to the bHLH protein family.</text>
</comment>
<name>A0A843WX11_COLES</name>
<feature type="region of interest" description="Disordered" evidence="4">
    <location>
        <begin position="207"/>
        <end position="226"/>
    </location>
</feature>
<feature type="domain" description="BHLH" evidence="5">
    <location>
        <begin position="210"/>
        <end position="260"/>
    </location>
</feature>
<feature type="region of interest" description="Disordered" evidence="4">
    <location>
        <begin position="99"/>
        <end position="133"/>
    </location>
</feature>
<dbReference type="EMBL" id="NMUH01004133">
    <property type="protein sequence ID" value="MQM08484.1"/>
    <property type="molecule type" value="Genomic_DNA"/>
</dbReference>
<dbReference type="InterPro" id="IPR036638">
    <property type="entry name" value="HLH_DNA-bd_sf"/>
</dbReference>
<organism evidence="6 7">
    <name type="scientific">Colocasia esculenta</name>
    <name type="common">Wild taro</name>
    <name type="synonym">Arum esculentum</name>
    <dbReference type="NCBI Taxonomy" id="4460"/>
    <lineage>
        <taxon>Eukaryota</taxon>
        <taxon>Viridiplantae</taxon>
        <taxon>Streptophyta</taxon>
        <taxon>Embryophyta</taxon>
        <taxon>Tracheophyta</taxon>
        <taxon>Spermatophyta</taxon>
        <taxon>Magnoliopsida</taxon>
        <taxon>Liliopsida</taxon>
        <taxon>Araceae</taxon>
        <taxon>Aroideae</taxon>
        <taxon>Colocasieae</taxon>
        <taxon>Colocasia</taxon>
    </lineage>
</organism>
<keyword evidence="7" id="KW-1185">Reference proteome</keyword>
<evidence type="ECO:0000313" key="7">
    <source>
        <dbReference type="Proteomes" id="UP000652761"/>
    </source>
</evidence>
<evidence type="ECO:0000313" key="6">
    <source>
        <dbReference type="EMBL" id="MQM08484.1"/>
    </source>
</evidence>
<dbReference type="OrthoDB" id="1932168at2759"/>
<reference evidence="6" key="1">
    <citation type="submission" date="2017-07" db="EMBL/GenBank/DDBJ databases">
        <title>Taro Niue Genome Assembly and Annotation.</title>
        <authorList>
            <person name="Atibalentja N."/>
            <person name="Keating K."/>
            <person name="Fields C.J."/>
        </authorList>
    </citation>
    <scope>NUCLEOTIDE SEQUENCE</scope>
    <source>
        <strain evidence="6">Niue_2</strain>
        <tissue evidence="6">Leaf</tissue>
    </source>
</reference>
<dbReference type="PANTHER" id="PTHR46834:SF1">
    <property type="entry name" value="TRANSCRIPTION FACTOR BHLH10"/>
    <property type="match status" value="1"/>
</dbReference>
<proteinExistence type="inferred from homology"/>
<dbReference type="Gene3D" id="4.10.280.10">
    <property type="entry name" value="Helix-loop-helix DNA-binding domain"/>
    <property type="match status" value="1"/>
</dbReference>
<dbReference type="Proteomes" id="UP000652761">
    <property type="component" value="Unassembled WGS sequence"/>
</dbReference>
<dbReference type="SUPFAM" id="SSF47459">
    <property type="entry name" value="HLH, helix-loop-helix DNA-binding domain"/>
    <property type="match status" value="1"/>
</dbReference>
<evidence type="ECO:0000259" key="5">
    <source>
        <dbReference type="PROSITE" id="PS50888"/>
    </source>
</evidence>
<dbReference type="GO" id="GO:0048658">
    <property type="term" value="P:anther wall tapetum development"/>
    <property type="evidence" value="ECO:0007669"/>
    <property type="project" value="InterPro"/>
</dbReference>
<evidence type="ECO:0000256" key="2">
    <source>
        <dbReference type="ARBA" id="ARBA00023015"/>
    </source>
</evidence>
<accession>A0A843WX11</accession>
<sequence>MSEDGRNQLYDFAECYGGLQDTCLHMLAGAPGGCSGSGGASALQQTTLEGYSDLPAEIGGGSNLVEEYLYSSGLPHQDPPVGGSCSGTYHHRQGRQQYHHLDPPAFPMFPASNPHEPPPPPPDGTPSPASTSVLSDPLWAAQTGLFNQSTPAVGNSLQQWLPNEWGRGGFGDPFARGVAGGSVCDGEDAEGRVRQPASTMLGFGLRRGEREGRGSNNTERQRRGKMSEKFGVLRSLIPKPGGKHDKASILTEATDYIRELLRTIGHLRGLVEAKQRRTADKSRRPSAASDEAGMESSSSQHDPAGRPRSALLPRCSWLQRSYKDTSVDVRTVEDDVTIKVVRRTTADCLLLVSRALHDLRLELLHLAAANIGDSLVLVINSKIEKGSSPSASVIAKKIVEALEGTVLGSF</sequence>
<dbReference type="InterPro" id="IPR011598">
    <property type="entry name" value="bHLH_dom"/>
</dbReference>
<feature type="region of interest" description="Disordered" evidence="4">
    <location>
        <begin position="274"/>
        <end position="310"/>
    </location>
</feature>
<comment type="caution">
    <text evidence="6">The sequence shown here is derived from an EMBL/GenBank/DDBJ whole genome shotgun (WGS) entry which is preliminary data.</text>
</comment>
<protein>
    <recommendedName>
        <fullName evidence="5">BHLH domain-containing protein</fullName>
    </recommendedName>
</protein>
<keyword evidence="2" id="KW-0805">Transcription regulation</keyword>
<dbReference type="PROSITE" id="PS50888">
    <property type="entry name" value="BHLH"/>
    <property type="match status" value="1"/>
</dbReference>
<dbReference type="AlphaFoldDB" id="A0A843WX11"/>
<dbReference type="Pfam" id="PF00010">
    <property type="entry name" value="HLH"/>
    <property type="match status" value="1"/>
</dbReference>
<feature type="compositionally biased region" description="Pro residues" evidence="4">
    <location>
        <begin position="115"/>
        <end position="125"/>
    </location>
</feature>
<evidence type="ECO:0000256" key="1">
    <source>
        <dbReference type="ARBA" id="ARBA00005510"/>
    </source>
</evidence>
<dbReference type="PANTHER" id="PTHR46834">
    <property type="entry name" value="TRANSCRIPTION FACTOR BHLH91"/>
    <property type="match status" value="1"/>
</dbReference>
<dbReference type="GO" id="GO:0046983">
    <property type="term" value="F:protein dimerization activity"/>
    <property type="evidence" value="ECO:0007669"/>
    <property type="project" value="InterPro"/>
</dbReference>
<evidence type="ECO:0000256" key="4">
    <source>
        <dbReference type="SAM" id="MobiDB-lite"/>
    </source>
</evidence>
<dbReference type="InterPro" id="IPR045895">
    <property type="entry name" value="bHLH91-like"/>
</dbReference>
<keyword evidence="3" id="KW-0804">Transcription</keyword>
<gene>
    <name evidence="6" type="ORF">Taro_041342</name>
</gene>